<evidence type="ECO:0000256" key="2">
    <source>
        <dbReference type="ARBA" id="ARBA00022723"/>
    </source>
</evidence>
<dbReference type="Pfam" id="PF03835">
    <property type="entry name" value="Rad4"/>
    <property type="match status" value="1"/>
</dbReference>
<feature type="compositionally biased region" description="Low complexity" evidence="5">
    <location>
        <begin position="337"/>
        <end position="348"/>
    </location>
</feature>
<dbReference type="GO" id="GO:0046872">
    <property type="term" value="F:metal ion binding"/>
    <property type="evidence" value="ECO:0007669"/>
    <property type="project" value="UniProtKB-KW"/>
</dbReference>
<dbReference type="OrthoDB" id="409136at2759"/>
<dbReference type="Proteomes" id="UP000253472">
    <property type="component" value="Unassembled WGS sequence"/>
</dbReference>
<protein>
    <recommendedName>
        <fullName evidence="4">Peptide:N-glycanase 1</fullName>
    </recommendedName>
</protein>
<feature type="region of interest" description="Disordered" evidence="5">
    <location>
        <begin position="336"/>
        <end position="369"/>
    </location>
</feature>
<dbReference type="GO" id="GO:0005634">
    <property type="term" value="C:nucleus"/>
    <property type="evidence" value="ECO:0007669"/>
    <property type="project" value="TreeGrafter"/>
</dbReference>
<dbReference type="InterPro" id="IPR018325">
    <property type="entry name" value="Rad4/PNGase_transGLS-fold"/>
</dbReference>
<dbReference type="GO" id="GO:0005829">
    <property type="term" value="C:cytosol"/>
    <property type="evidence" value="ECO:0007669"/>
    <property type="project" value="TreeGrafter"/>
</dbReference>
<evidence type="ECO:0000256" key="4">
    <source>
        <dbReference type="ARBA" id="ARBA00032858"/>
    </source>
</evidence>
<evidence type="ECO:0000256" key="1">
    <source>
        <dbReference type="ARBA" id="ARBA00009390"/>
    </source>
</evidence>
<dbReference type="SUPFAM" id="SSF54001">
    <property type="entry name" value="Cysteine proteinases"/>
    <property type="match status" value="1"/>
</dbReference>
<sequence>MPPIDPPIDYKKLADKLIAAYAEKKIEYDSKKSFIPQQELRHDSQLPVIGSILSLANCTDRYRDPIALDAVLDTIDLEKVYGNLEKREQENTDPELDYDDLLVRELLHYFKNNFFTWVNKPTCPCGSEDVDSKGARRGAPGNPDQVSVIEVYQCKSCGQRVEFPRINNPVSLLKSRKGRCGEWVNCFMLILHALIGGGGDSDRIRYVWNQEDHVWCEYYSFGAKRWIHLDPCEAVADEPLLYCNNWGKKMSFVIGFNRHYMIDLSDKYITPEKQIDKATITSEKKVKVVIRYLNSRKQSDYYRQVLLQLLQSIPEDALIKVYQRIIVPHNAETLKKTTNTSPETTSSSDLPVGRQSGSAEWTKSRGESG</sequence>
<dbReference type="InterPro" id="IPR002931">
    <property type="entry name" value="Transglutaminase-like"/>
</dbReference>
<keyword evidence="2" id="KW-0479">Metal-binding</keyword>
<comment type="similarity">
    <text evidence="1">Belongs to the transglutaminase-like superfamily. PNGase family.</text>
</comment>
<dbReference type="EMBL" id="QLNQ01000030">
    <property type="protein sequence ID" value="RCK55534.1"/>
    <property type="molecule type" value="Genomic_DNA"/>
</dbReference>
<dbReference type="Gene3D" id="2.20.25.10">
    <property type="match status" value="1"/>
</dbReference>
<evidence type="ECO:0000313" key="8">
    <source>
        <dbReference type="Proteomes" id="UP000253472"/>
    </source>
</evidence>
<keyword evidence="3" id="KW-0862">Zinc</keyword>
<feature type="domain" description="Transglutaminase-like" evidence="6">
    <location>
        <begin position="172"/>
        <end position="233"/>
    </location>
</feature>
<evidence type="ECO:0000259" key="6">
    <source>
        <dbReference type="SMART" id="SM00460"/>
    </source>
</evidence>
<reference evidence="7 8" key="1">
    <citation type="submission" date="2018-06" db="EMBL/GenBank/DDBJ databases">
        <title>Whole genome sequencing of Candida tropicalis (genome annotated by CSBL at Korea University).</title>
        <authorList>
            <person name="Ahn J."/>
        </authorList>
    </citation>
    <scope>NUCLEOTIDE SEQUENCE [LARGE SCALE GENOMIC DNA]</scope>
    <source>
        <strain evidence="7 8">ATCC 20962</strain>
    </source>
</reference>
<organism evidence="7 8">
    <name type="scientific">Candida viswanathii</name>
    <dbReference type="NCBI Taxonomy" id="5486"/>
    <lineage>
        <taxon>Eukaryota</taxon>
        <taxon>Fungi</taxon>
        <taxon>Dikarya</taxon>
        <taxon>Ascomycota</taxon>
        <taxon>Saccharomycotina</taxon>
        <taxon>Pichiomycetes</taxon>
        <taxon>Debaryomycetaceae</taxon>
        <taxon>Candida/Lodderomyces clade</taxon>
        <taxon>Candida</taxon>
    </lineage>
</organism>
<keyword evidence="8" id="KW-1185">Reference proteome</keyword>
<dbReference type="SMART" id="SM00460">
    <property type="entry name" value="TGc"/>
    <property type="match status" value="1"/>
</dbReference>
<dbReference type="GO" id="GO:0006516">
    <property type="term" value="P:glycoprotein catabolic process"/>
    <property type="evidence" value="ECO:0007669"/>
    <property type="project" value="TreeGrafter"/>
</dbReference>
<dbReference type="STRING" id="5486.A0A367XPI4"/>
<evidence type="ECO:0000256" key="3">
    <source>
        <dbReference type="ARBA" id="ARBA00022833"/>
    </source>
</evidence>
<accession>A0A367XPI4</accession>
<dbReference type="PANTHER" id="PTHR12143:SF19">
    <property type="entry name" value="PEPTIDE-N(4)-(N-ACETYL-BETA-GLUCOSAMINYL)ASPARAGINE AMIDASE"/>
    <property type="match status" value="1"/>
</dbReference>
<dbReference type="InterPro" id="IPR038765">
    <property type="entry name" value="Papain-like_cys_pep_sf"/>
</dbReference>
<dbReference type="GO" id="GO:0000224">
    <property type="term" value="F:peptide-N4-(N-acetyl-beta-glucosaminyl)asparagine amidase activity"/>
    <property type="evidence" value="ECO:0007669"/>
    <property type="project" value="TreeGrafter"/>
</dbReference>
<dbReference type="PANTHER" id="PTHR12143">
    <property type="entry name" value="PEPTIDE N-GLYCANASE PNGASE -RELATED"/>
    <property type="match status" value="1"/>
</dbReference>
<dbReference type="InterPro" id="IPR050883">
    <property type="entry name" value="PNGase"/>
</dbReference>
<proteinExistence type="inferred from homology"/>
<name>A0A367XPI4_9ASCO</name>
<dbReference type="AlphaFoldDB" id="A0A367XPI4"/>
<dbReference type="Gene3D" id="3.10.620.30">
    <property type="match status" value="1"/>
</dbReference>
<evidence type="ECO:0000313" key="7">
    <source>
        <dbReference type="EMBL" id="RCK55534.1"/>
    </source>
</evidence>
<gene>
    <name evidence="7" type="primary">PNG1_1</name>
    <name evidence="7" type="ORF">Cantr_04319</name>
</gene>
<evidence type="ECO:0000256" key="5">
    <source>
        <dbReference type="SAM" id="MobiDB-lite"/>
    </source>
</evidence>
<comment type="caution">
    <text evidence="7">The sequence shown here is derived from an EMBL/GenBank/DDBJ whole genome shotgun (WGS) entry which is preliminary data.</text>
</comment>